<dbReference type="SUPFAM" id="SSF52540">
    <property type="entry name" value="P-loop containing nucleoside triphosphate hydrolases"/>
    <property type="match status" value="1"/>
</dbReference>
<accession>A0A4D8R4Q3</accession>
<name>A0A4D8R4Q3_AZOBR</name>
<dbReference type="EMBL" id="CP032347">
    <property type="protein sequence ID" value="QCO18335.1"/>
    <property type="molecule type" value="Genomic_DNA"/>
</dbReference>
<evidence type="ECO:0000259" key="1">
    <source>
        <dbReference type="Pfam" id="PF13521"/>
    </source>
</evidence>
<dbReference type="Proteomes" id="UP000298693">
    <property type="component" value="Plasmid p2"/>
</dbReference>
<protein>
    <submittedName>
        <fullName evidence="2">ATPase</fullName>
    </submittedName>
</protein>
<keyword evidence="2" id="KW-0614">Plasmid</keyword>
<dbReference type="Pfam" id="PF13521">
    <property type="entry name" value="AAA_28"/>
    <property type="match status" value="1"/>
</dbReference>
<dbReference type="AlphaFoldDB" id="A0A4D8R4Q3"/>
<evidence type="ECO:0000313" key="3">
    <source>
        <dbReference type="Proteomes" id="UP000298693"/>
    </source>
</evidence>
<sequence>MFGDGQWATTRRRLGGMIRPFHGDCTNNTGGRLMSEDARRFVVVTGGPGSGKSTLIDALASEGHAHSVEAGRAIIQDQMAIGGPALPWIDPPAFAELMLCWELRSLRLAREQEGTVFFDRGIPDILGYLRLMKRPVPAHLERAARQFRYHRTVFVAPPWPEIFAPDAERRQTLAEAAATHDAMVETYRGLGYELVELPKAPVAERLRFVLDRLGQPGPLTPTQLTP</sequence>
<dbReference type="InterPro" id="IPR027417">
    <property type="entry name" value="P-loop_NTPase"/>
</dbReference>
<dbReference type="Gene3D" id="3.40.50.300">
    <property type="entry name" value="P-loop containing nucleotide triphosphate hydrolases"/>
    <property type="match status" value="1"/>
</dbReference>
<reference evidence="2 3" key="1">
    <citation type="submission" date="2018-09" db="EMBL/GenBank/DDBJ databases">
        <title>Whole genome based analysis of evolution and adaptive divergence in Indian and Brazilian strains of Azospirillum brasilense.</title>
        <authorList>
            <person name="Singh C."/>
            <person name="Tripathi A.K."/>
        </authorList>
    </citation>
    <scope>NUCLEOTIDE SEQUENCE [LARGE SCALE GENOMIC DNA]</scope>
    <source>
        <strain evidence="2 3">MTCC4039</strain>
        <plasmid evidence="2 3">p2</plasmid>
    </source>
</reference>
<organism evidence="2 3">
    <name type="scientific">Azospirillum brasilense</name>
    <dbReference type="NCBI Taxonomy" id="192"/>
    <lineage>
        <taxon>Bacteria</taxon>
        <taxon>Pseudomonadati</taxon>
        <taxon>Pseudomonadota</taxon>
        <taxon>Alphaproteobacteria</taxon>
        <taxon>Rhodospirillales</taxon>
        <taxon>Azospirillaceae</taxon>
        <taxon>Azospirillum</taxon>
    </lineage>
</organism>
<gene>
    <name evidence="2" type="ORF">D3869_24085</name>
</gene>
<feature type="domain" description="NadR/Ttd14 AAA" evidence="1">
    <location>
        <begin position="42"/>
        <end position="205"/>
    </location>
</feature>
<evidence type="ECO:0000313" key="2">
    <source>
        <dbReference type="EMBL" id="QCO18335.1"/>
    </source>
</evidence>
<dbReference type="InterPro" id="IPR038727">
    <property type="entry name" value="NadR/Ttd14_AAA_dom"/>
</dbReference>
<proteinExistence type="predicted"/>
<geneLocation type="plasmid" evidence="2">
    <name>p2</name>
</geneLocation>